<name>A0A3M9X1N6_9HYPH</name>
<evidence type="ECO:0000256" key="4">
    <source>
        <dbReference type="SAM" id="Phobius"/>
    </source>
</evidence>
<reference evidence="7 8" key="1">
    <citation type="journal article" date="2018" name="Mol. Plant Microbe Interact.">
        <title>Taxonomically Different Co-Microsymbionts of a Relict Legume, Oxytropis popoviana, Have Complementary Sets of Symbiotic Genes and Together Increase the Efficiency of Plant Nodulation.</title>
        <authorList>
            <person name="Safronova V."/>
            <person name="Belimov A."/>
            <person name="Sazanova A."/>
            <person name="Chirak E."/>
            <person name="Verkhozina A."/>
            <person name="Kuznetsova I."/>
            <person name="Andronov E."/>
            <person name="Puhalsky J."/>
            <person name="Tikhonovich I."/>
        </authorList>
    </citation>
    <scope>NUCLEOTIDE SEQUENCE [LARGE SCALE GENOMIC DNA]</scope>
    <source>
        <strain evidence="7 8">Opo-235</strain>
    </source>
</reference>
<dbReference type="PANTHER" id="PTHR43081">
    <property type="entry name" value="ADENYLATE CYCLASE, TERMINAL-DIFFERENTIATION SPECIFIC-RELATED"/>
    <property type="match status" value="1"/>
</dbReference>
<evidence type="ECO:0000313" key="7">
    <source>
        <dbReference type="EMBL" id="RNJ41430.1"/>
    </source>
</evidence>
<dbReference type="Gene3D" id="3.30.70.1230">
    <property type="entry name" value="Nucleotide cyclase"/>
    <property type="match status" value="1"/>
</dbReference>
<dbReference type="InterPro" id="IPR012675">
    <property type="entry name" value="Beta-grasp_dom_sf"/>
</dbReference>
<dbReference type="InterPro" id="IPR029787">
    <property type="entry name" value="Nucleotide_cyclase"/>
</dbReference>
<feature type="transmembrane region" description="Helical" evidence="4">
    <location>
        <begin position="234"/>
        <end position="251"/>
    </location>
</feature>
<dbReference type="CDD" id="cd00207">
    <property type="entry name" value="fer2"/>
    <property type="match status" value="1"/>
</dbReference>
<dbReference type="PROSITE" id="PS51085">
    <property type="entry name" value="2FE2S_FER_2"/>
    <property type="match status" value="1"/>
</dbReference>
<dbReference type="Pfam" id="PF00211">
    <property type="entry name" value="Guanylate_cyc"/>
    <property type="match status" value="1"/>
</dbReference>
<keyword evidence="3 4" id="KW-0472">Membrane</keyword>
<dbReference type="PROSITE" id="PS50125">
    <property type="entry name" value="GUANYLATE_CYCLASE_2"/>
    <property type="match status" value="1"/>
</dbReference>
<dbReference type="Pfam" id="PF00111">
    <property type="entry name" value="Fer2"/>
    <property type="match status" value="1"/>
</dbReference>
<dbReference type="GO" id="GO:0035556">
    <property type="term" value="P:intracellular signal transduction"/>
    <property type="evidence" value="ECO:0007669"/>
    <property type="project" value="InterPro"/>
</dbReference>
<feature type="domain" description="Guanylate cyclase" evidence="5">
    <location>
        <begin position="376"/>
        <end position="508"/>
    </location>
</feature>
<dbReference type="GO" id="GO:0051536">
    <property type="term" value="F:iron-sulfur cluster binding"/>
    <property type="evidence" value="ECO:0007669"/>
    <property type="project" value="InterPro"/>
</dbReference>
<gene>
    <name evidence="7" type="ORF">DNR46_34165</name>
</gene>
<feature type="transmembrane region" description="Helical" evidence="4">
    <location>
        <begin position="28"/>
        <end position="49"/>
    </location>
</feature>
<keyword evidence="4" id="KW-1133">Transmembrane helix</keyword>
<keyword evidence="4" id="KW-0812">Transmembrane</keyword>
<dbReference type="SUPFAM" id="SSF54292">
    <property type="entry name" value="2Fe-2S ferredoxin-like"/>
    <property type="match status" value="1"/>
</dbReference>
<dbReference type="Proteomes" id="UP000275436">
    <property type="component" value="Unassembled WGS sequence"/>
</dbReference>
<dbReference type="AlphaFoldDB" id="A0A3M9X1N6"/>
<dbReference type="SMART" id="SM00044">
    <property type="entry name" value="CYCc"/>
    <property type="match status" value="1"/>
</dbReference>
<comment type="caution">
    <text evidence="7">The sequence shown here is derived from an EMBL/GenBank/DDBJ whole genome shotgun (WGS) entry which is preliminary data.</text>
</comment>
<dbReference type="EMBL" id="QKOD01000020">
    <property type="protein sequence ID" value="RNJ41430.1"/>
    <property type="molecule type" value="Genomic_DNA"/>
</dbReference>
<dbReference type="GO" id="GO:0005886">
    <property type="term" value="C:plasma membrane"/>
    <property type="evidence" value="ECO:0007669"/>
    <property type="project" value="UniProtKB-SubCell"/>
</dbReference>
<dbReference type="InterPro" id="IPR034804">
    <property type="entry name" value="SQR/QFR_C/D"/>
</dbReference>
<sequence length="567" mass="60709">MSQSQVLVAPPGWLPDAWLRNARLVSGLVLMAFVTLHFLNHALLLISLAAAEKGRAVFLMIWRNPAGTLLLYGAVATHLVLSLLALYQRRTLAMPVREWAQILLGLAIPLVIAEHVVGTRAMHALYEANDTYEFVVRSLWILAPQVGVRQAIAVVVIWAHGCLGLYFWLRHRQWYPRVASALLVLAVLVPVLALLGFASAGKEVSAMGPPQSQSIEPALFDRALATKERIDSSVYAGFAGLIILVLAARIVRDRIERRNLIEVRYAGGRKVRVPRGYSVLDASRLGGIAHYAVCGGRGRCSTCRIRVVDGLAEQPEPGPIEAATLRRFAADGDVRLACQLRPRGDLRVAPLLSPPVTAESPLAATAGDPGHEKVVAVMFCDMRGFTAMADQRLPFDVVFLLNRYFGVIGRAVESSGGRVDKFVGDGAMALFGLETTPGEACRNALSAASAIVEGVRALSDDLAEELRATIKVAIGIHVGQAIVGSMGYGAVMNVTAIGDTINVGSRLEAAAKEFEAEIVVSEAAVRLSGMDLPGAEAREIDIRGRARPLGVLVVPRGAAVPIALPPK</sequence>
<evidence type="ECO:0000256" key="1">
    <source>
        <dbReference type="ARBA" id="ARBA00004651"/>
    </source>
</evidence>
<dbReference type="InterPro" id="IPR050697">
    <property type="entry name" value="Adenylyl/Guanylyl_Cyclase_3/4"/>
</dbReference>
<feature type="transmembrane region" description="Helical" evidence="4">
    <location>
        <begin position="181"/>
        <end position="200"/>
    </location>
</feature>
<evidence type="ECO:0000313" key="8">
    <source>
        <dbReference type="Proteomes" id="UP000275436"/>
    </source>
</evidence>
<accession>A0A3M9X1N6</accession>
<dbReference type="SUPFAM" id="SSF81343">
    <property type="entry name" value="Fumarate reductase respiratory complex transmembrane subunits"/>
    <property type="match status" value="1"/>
</dbReference>
<dbReference type="InterPro" id="IPR001054">
    <property type="entry name" value="A/G_cyclase"/>
</dbReference>
<dbReference type="CDD" id="cd07302">
    <property type="entry name" value="CHD"/>
    <property type="match status" value="1"/>
</dbReference>
<feature type="domain" description="2Fe-2S ferredoxin-type" evidence="6">
    <location>
        <begin position="259"/>
        <end position="354"/>
    </location>
</feature>
<feature type="transmembrane region" description="Helical" evidence="4">
    <location>
        <begin position="148"/>
        <end position="169"/>
    </location>
</feature>
<evidence type="ECO:0000256" key="3">
    <source>
        <dbReference type="ARBA" id="ARBA00023136"/>
    </source>
</evidence>
<dbReference type="RefSeq" id="WP_123170407.1">
    <property type="nucleotide sequence ID" value="NZ_QKOD01000020.1"/>
</dbReference>
<dbReference type="GO" id="GO:0006171">
    <property type="term" value="P:cAMP biosynthetic process"/>
    <property type="evidence" value="ECO:0007669"/>
    <property type="project" value="TreeGrafter"/>
</dbReference>
<evidence type="ECO:0000256" key="2">
    <source>
        <dbReference type="ARBA" id="ARBA00022475"/>
    </source>
</evidence>
<organism evidence="7 8">
    <name type="scientific">Mesorhizobium japonicum</name>
    <dbReference type="NCBI Taxonomy" id="2066070"/>
    <lineage>
        <taxon>Bacteria</taxon>
        <taxon>Pseudomonadati</taxon>
        <taxon>Pseudomonadota</taxon>
        <taxon>Alphaproteobacteria</taxon>
        <taxon>Hyphomicrobiales</taxon>
        <taxon>Phyllobacteriaceae</taxon>
        <taxon>Mesorhizobium</taxon>
    </lineage>
</organism>
<evidence type="ECO:0000259" key="6">
    <source>
        <dbReference type="PROSITE" id="PS51085"/>
    </source>
</evidence>
<evidence type="ECO:0000259" key="5">
    <source>
        <dbReference type="PROSITE" id="PS50125"/>
    </source>
</evidence>
<dbReference type="InterPro" id="IPR036010">
    <property type="entry name" value="2Fe-2S_ferredoxin-like_sf"/>
</dbReference>
<proteinExistence type="predicted"/>
<feature type="transmembrane region" description="Helical" evidence="4">
    <location>
        <begin position="99"/>
        <end position="117"/>
    </location>
</feature>
<dbReference type="PANTHER" id="PTHR43081:SF17">
    <property type="entry name" value="BLL5647 PROTEIN"/>
    <property type="match status" value="1"/>
</dbReference>
<protein>
    <submittedName>
        <fullName evidence="7">Adenylate/guanylate cyclase domain-containing protein</fullName>
    </submittedName>
</protein>
<dbReference type="GO" id="GO:0004016">
    <property type="term" value="F:adenylate cyclase activity"/>
    <property type="evidence" value="ECO:0007669"/>
    <property type="project" value="UniProtKB-ARBA"/>
</dbReference>
<dbReference type="Gene3D" id="3.10.20.30">
    <property type="match status" value="1"/>
</dbReference>
<dbReference type="SUPFAM" id="SSF55073">
    <property type="entry name" value="Nucleotide cyclase"/>
    <property type="match status" value="1"/>
</dbReference>
<feature type="transmembrane region" description="Helical" evidence="4">
    <location>
        <begin position="69"/>
        <end position="87"/>
    </location>
</feature>
<comment type="subcellular location">
    <subcellularLocation>
        <location evidence="1">Cell membrane</location>
        <topology evidence="1">Multi-pass membrane protein</topology>
    </subcellularLocation>
</comment>
<dbReference type="InterPro" id="IPR001041">
    <property type="entry name" value="2Fe-2S_ferredoxin-type"/>
</dbReference>
<keyword evidence="2" id="KW-1003">Cell membrane</keyword>